<dbReference type="InterPro" id="IPR032675">
    <property type="entry name" value="LRR_dom_sf"/>
</dbReference>
<accession>A0A165DCZ2</accession>
<dbReference type="InParanoid" id="A0A165DCZ2"/>
<feature type="domain" description="F-box" evidence="1">
    <location>
        <begin position="57"/>
        <end position="115"/>
    </location>
</feature>
<keyword evidence="3" id="KW-1185">Reference proteome</keyword>
<dbReference type="Gene3D" id="1.20.1280.50">
    <property type="match status" value="1"/>
</dbReference>
<evidence type="ECO:0000313" key="2">
    <source>
        <dbReference type="EMBL" id="KZT52539.1"/>
    </source>
</evidence>
<protein>
    <recommendedName>
        <fullName evidence="1">F-box domain-containing protein</fullName>
    </recommendedName>
</protein>
<dbReference type="InterPro" id="IPR001810">
    <property type="entry name" value="F-box_dom"/>
</dbReference>
<dbReference type="Proteomes" id="UP000076842">
    <property type="component" value="Unassembled WGS sequence"/>
</dbReference>
<dbReference type="Gene3D" id="3.80.10.10">
    <property type="entry name" value="Ribonuclease Inhibitor"/>
    <property type="match status" value="1"/>
</dbReference>
<dbReference type="EMBL" id="KV424063">
    <property type="protein sequence ID" value="KZT52539.1"/>
    <property type="molecule type" value="Genomic_DNA"/>
</dbReference>
<reference evidence="2 3" key="1">
    <citation type="journal article" date="2016" name="Mol. Biol. Evol.">
        <title>Comparative Genomics of Early-Diverging Mushroom-Forming Fungi Provides Insights into the Origins of Lignocellulose Decay Capabilities.</title>
        <authorList>
            <person name="Nagy L.G."/>
            <person name="Riley R."/>
            <person name="Tritt A."/>
            <person name="Adam C."/>
            <person name="Daum C."/>
            <person name="Floudas D."/>
            <person name="Sun H."/>
            <person name="Yadav J.S."/>
            <person name="Pangilinan J."/>
            <person name="Larsson K.H."/>
            <person name="Matsuura K."/>
            <person name="Barry K."/>
            <person name="Labutti K."/>
            <person name="Kuo R."/>
            <person name="Ohm R.A."/>
            <person name="Bhattacharya S.S."/>
            <person name="Shirouzu T."/>
            <person name="Yoshinaga Y."/>
            <person name="Martin F.M."/>
            <person name="Grigoriev I.V."/>
            <person name="Hibbett D.S."/>
        </authorList>
    </citation>
    <scope>NUCLEOTIDE SEQUENCE [LARGE SCALE GENOMIC DNA]</scope>
    <source>
        <strain evidence="2 3">HHB12733</strain>
    </source>
</reference>
<proteinExistence type="predicted"/>
<organism evidence="2 3">
    <name type="scientific">Calocera cornea HHB12733</name>
    <dbReference type="NCBI Taxonomy" id="1353952"/>
    <lineage>
        <taxon>Eukaryota</taxon>
        <taxon>Fungi</taxon>
        <taxon>Dikarya</taxon>
        <taxon>Basidiomycota</taxon>
        <taxon>Agaricomycotina</taxon>
        <taxon>Dacrymycetes</taxon>
        <taxon>Dacrymycetales</taxon>
        <taxon>Dacrymycetaceae</taxon>
        <taxon>Calocera</taxon>
    </lineage>
</organism>
<evidence type="ECO:0000313" key="3">
    <source>
        <dbReference type="Proteomes" id="UP000076842"/>
    </source>
</evidence>
<name>A0A165DCZ2_9BASI</name>
<sequence length="480" mass="54127">MSSSPSPALMSIPNSPSALSIGDNAPVVCTADDLCREDQLDELTRSNAAHNARLPVARLPDDVLQTIFEINSQRIPVMHSALGTPRGMPYQMQVSHVCRHWRRLALQTATLWAKFAVDSPNRLRSIEHLILKRTKGTLLDILIWDLHRFLVRPGPPYHFRDRASKLTPELALFMEKYLPQISALSINGCDDSVNSLFMGQHTSAQALVTLRLTWRFCPNVPDRSLLSENPYTLVTPNLHSIQLNSFTLPKFSPCSRMPTTVRAIRYVETHRFTMTHLFQELACLTEVKALDYVLHCFGQSTTPWPAQKHQLPRLSTCQLECPRHPECLARFVQLLSLPNLRWLSLPNFGVDISGDSLLAILQCVPMLAHLSIHTLRRTILAMLHRLVLNADNVQMTLLPRLKTLDLMIMSQSSSANLREAIERLARARCHPQAGVTPLEKLSIYPSFKDNIVENLESLGLTVRTLPNGPFTRFPALECTL</sequence>
<dbReference type="AlphaFoldDB" id="A0A165DCZ2"/>
<evidence type="ECO:0000259" key="1">
    <source>
        <dbReference type="Pfam" id="PF12937"/>
    </source>
</evidence>
<dbReference type="Pfam" id="PF12937">
    <property type="entry name" value="F-box-like"/>
    <property type="match status" value="1"/>
</dbReference>
<dbReference type="OrthoDB" id="2269034at2759"/>
<gene>
    <name evidence="2" type="ORF">CALCODRAFT_502166</name>
</gene>
<dbReference type="STRING" id="1353952.A0A165DCZ2"/>